<dbReference type="Proteomes" id="UP001243757">
    <property type="component" value="Unassembled WGS sequence"/>
</dbReference>
<dbReference type="InterPro" id="IPR012368">
    <property type="entry name" value="OxRdtase_Mopterin-bd_su_IorB"/>
</dbReference>
<dbReference type="SMART" id="SM01008">
    <property type="entry name" value="Ald_Xan_dh_C"/>
    <property type="match status" value="1"/>
</dbReference>
<dbReference type="Pfam" id="PF20256">
    <property type="entry name" value="MoCoBD_2"/>
    <property type="match status" value="2"/>
</dbReference>
<name>A0ABT7EUW8_9RHOB</name>
<dbReference type="Gene3D" id="3.90.1170.50">
    <property type="entry name" value="Aldehyde oxidase/xanthine dehydrogenase, a/b hammerhead"/>
    <property type="match status" value="1"/>
</dbReference>
<keyword evidence="1" id="KW-0812">Transmembrane</keyword>
<sequence length="746" mass="79555">MSRLGKITRRSFLIGSVALVGGVAFGVYAVSRPAPNPLDPAEGGATLNPFVLINPDGITLIAPKAEMGQGIHTTWAALIAEELDVALDQVRVLHGPPAAAYYNSVVLAEALPDKGYDRSDMAHALGEQLGKIGKLLDLQITGGSTSVPDGYDRMRAAGASARETLKQAAAERLQIDRARLRTEAGAVIAPDGSRLAYTDLAVAAAGLDPIEAPLRPKSDWRLLGRTQPRVDMLAKITGTATFSIDVRRPGMKFAALRRNPHLGGRMIRFDDSAARAMPGVDRVINLDDGFAVVASNTWLAMQAADAVEVEWGGAPHPATPEAIFGKIAEAFDGRANSTLRDDGDVSAPPLGTEEISAEYHLPYLAHATMEPMNATALYSGIKLEIWSGNQLPLIIRNACAQAVGLKPEAVELHTTLMGGGFGRRAEPDFSVYAARVAREIADTPVQLTWSREEDMSHDYYRPGAIARYRGGVKDGRAVMIDGQIAAQGATPQAMGRWLGLPIAGPDKSTVDGAYNQPYAIPNYRIRGYLADLDLPVGFWRSVGASFNGVAFDWFLDELAHAAKADPLAFRLAAMGDTYAPARQVLEAVRDLSGWDGPRAANTGRGVGFCYCFGVPCATVIEVAEADGEVSIPRAWIAADVGTALDPGNLEQQFTGALAYGLSAACFEEITFTDGAADQLNFPDYEALRISTMPEVSLRILENQPHIAGAGEPGTPPAMAALGNALFDLTGTRPRRLPLMHDFPLKI</sequence>
<feature type="domain" description="Aldehyde oxidase/xanthine dehydrogenase a/b hammerhead" evidence="2">
    <location>
        <begin position="237"/>
        <end position="315"/>
    </location>
</feature>
<dbReference type="PIRSF" id="PIRSF036389">
    <property type="entry name" value="IOR_B"/>
    <property type="match status" value="1"/>
</dbReference>
<evidence type="ECO:0000256" key="1">
    <source>
        <dbReference type="SAM" id="Phobius"/>
    </source>
</evidence>
<dbReference type="InterPro" id="IPR000674">
    <property type="entry name" value="Ald_Oxase/Xan_DH_a/b"/>
</dbReference>
<dbReference type="InterPro" id="IPR006311">
    <property type="entry name" value="TAT_signal"/>
</dbReference>
<dbReference type="PANTHER" id="PTHR47495:SF1">
    <property type="entry name" value="BLL3820 PROTEIN"/>
    <property type="match status" value="1"/>
</dbReference>
<comment type="caution">
    <text evidence="3">The sequence shown here is derived from an EMBL/GenBank/DDBJ whole genome shotgun (WGS) entry which is preliminary data.</text>
</comment>
<dbReference type="InterPro" id="IPR052516">
    <property type="entry name" value="N-heterocyclic_Hydroxylase"/>
</dbReference>
<dbReference type="InterPro" id="IPR046867">
    <property type="entry name" value="AldOxase/xan_DH_MoCoBD2"/>
</dbReference>
<proteinExistence type="predicted"/>
<reference evidence="3 4" key="1">
    <citation type="submission" date="2023-05" db="EMBL/GenBank/DDBJ databases">
        <title>Pseudodonghicola sp. nov.</title>
        <authorList>
            <person name="Huang J."/>
        </authorList>
    </citation>
    <scope>NUCLEOTIDE SEQUENCE [LARGE SCALE GENOMIC DNA]</scope>
    <source>
        <strain evidence="3 4">IC7</strain>
    </source>
</reference>
<dbReference type="RefSeq" id="WP_284478969.1">
    <property type="nucleotide sequence ID" value="NZ_JASNJD010000001.1"/>
</dbReference>
<keyword evidence="1" id="KW-1133">Transmembrane helix</keyword>
<accession>A0ABT7EUW8</accession>
<dbReference type="InterPro" id="IPR008274">
    <property type="entry name" value="AldOxase/xan_DH_MoCoBD1"/>
</dbReference>
<dbReference type="InterPro" id="IPR037165">
    <property type="entry name" value="AldOxase/xan_DH_Mopterin-bd_sf"/>
</dbReference>
<keyword evidence="4" id="KW-1185">Reference proteome</keyword>
<gene>
    <name evidence="3" type="ORF">QO033_00580</name>
</gene>
<dbReference type="Gene3D" id="3.30.365.10">
    <property type="entry name" value="Aldehyde oxidase/xanthine dehydrogenase, molybdopterin binding domain"/>
    <property type="match status" value="4"/>
</dbReference>
<evidence type="ECO:0000259" key="2">
    <source>
        <dbReference type="SMART" id="SM01008"/>
    </source>
</evidence>
<evidence type="ECO:0000313" key="3">
    <source>
        <dbReference type="EMBL" id="MDK3016147.1"/>
    </source>
</evidence>
<keyword evidence="1" id="KW-0472">Membrane</keyword>
<dbReference type="EMBL" id="JASNJD010000001">
    <property type="protein sequence ID" value="MDK3016147.1"/>
    <property type="molecule type" value="Genomic_DNA"/>
</dbReference>
<feature type="transmembrane region" description="Helical" evidence="1">
    <location>
        <begin position="12"/>
        <end position="30"/>
    </location>
</feature>
<organism evidence="3 4">
    <name type="scientific">Pseudodonghicola flavimaris</name>
    <dbReference type="NCBI Taxonomy" id="3050036"/>
    <lineage>
        <taxon>Bacteria</taxon>
        <taxon>Pseudomonadati</taxon>
        <taxon>Pseudomonadota</taxon>
        <taxon>Alphaproteobacteria</taxon>
        <taxon>Rhodobacterales</taxon>
        <taxon>Paracoccaceae</taxon>
        <taxon>Pseudodonghicola</taxon>
    </lineage>
</organism>
<evidence type="ECO:0000313" key="4">
    <source>
        <dbReference type="Proteomes" id="UP001243757"/>
    </source>
</evidence>
<dbReference type="PANTHER" id="PTHR47495">
    <property type="entry name" value="ALDEHYDE DEHYDROGENASE"/>
    <property type="match status" value="1"/>
</dbReference>
<protein>
    <submittedName>
        <fullName evidence="3">Molybdopterin-dependent oxidoreductase</fullName>
    </submittedName>
</protein>
<dbReference type="SUPFAM" id="SSF56003">
    <property type="entry name" value="Molybdenum cofactor-binding domain"/>
    <property type="match status" value="2"/>
</dbReference>
<dbReference type="Pfam" id="PF02738">
    <property type="entry name" value="MoCoBD_1"/>
    <property type="match status" value="1"/>
</dbReference>
<dbReference type="PROSITE" id="PS51318">
    <property type="entry name" value="TAT"/>
    <property type="match status" value="1"/>
</dbReference>